<evidence type="ECO:0000256" key="1">
    <source>
        <dbReference type="ARBA" id="ARBA00001933"/>
    </source>
</evidence>
<dbReference type="KEGG" id="sgd:ELQ87_07700"/>
<dbReference type="Proteomes" id="UP000501753">
    <property type="component" value="Chromosome"/>
</dbReference>
<dbReference type="RefSeq" id="WP_127177090.1">
    <property type="nucleotide sequence ID" value="NZ_CP029078.1"/>
</dbReference>
<sequence length="420" mass="43614">MTATLKAGGARPARHVAAGGHGLRGTLTSEARELRSRGRRLIDLGLGDPAAHGIPAPAAVVTALSGRLEETHAYTEEAGQPAARAAVAEYFRTRRGLPGVGPRDGWLGNGVSELAFLTLQTLLDPGDEVLVPDPGYPMWPAYVGLCGGTPVPYPCPESNGWRPDLDALARRAGPRTRALIVVNPVNPTGAVWPPEVLGGLAAVARAHGLVLFADEIYDGIQYVPGPHPPLAALAPDLLCLVFGGLSKLSRVPGLRAGWVAACRPPGTARAYLDALTSLAALRLSPNTLGQHVIPAALSPSALADAAALTAPGGALHEARRAARTAMARQEGLRCAPLDGAFYAFPRLDLPPGTGADDFALRLLREKSVLAVPGPQFAAGDHALDTHLRLTTLAPPAETTAAVERVGELLAELRAGRGRGR</sequence>
<dbReference type="GO" id="GO:0030170">
    <property type="term" value="F:pyridoxal phosphate binding"/>
    <property type="evidence" value="ECO:0007669"/>
    <property type="project" value="InterPro"/>
</dbReference>
<dbReference type="GO" id="GO:0004021">
    <property type="term" value="F:L-alanine:2-oxoglutarate aminotransferase activity"/>
    <property type="evidence" value="ECO:0007669"/>
    <property type="project" value="UniProtKB-EC"/>
</dbReference>
<dbReference type="InterPro" id="IPR015424">
    <property type="entry name" value="PyrdxlP-dep_Trfase"/>
</dbReference>
<evidence type="ECO:0000256" key="3">
    <source>
        <dbReference type="ARBA" id="ARBA00022576"/>
    </source>
</evidence>
<evidence type="ECO:0000256" key="7">
    <source>
        <dbReference type="SAM" id="MobiDB-lite"/>
    </source>
</evidence>
<evidence type="ECO:0000256" key="4">
    <source>
        <dbReference type="ARBA" id="ARBA00022679"/>
    </source>
</evidence>
<dbReference type="InterPro" id="IPR004839">
    <property type="entry name" value="Aminotransferase_I/II_large"/>
</dbReference>
<keyword evidence="4 9" id="KW-0808">Transferase</keyword>
<protein>
    <recommendedName>
        <fullName evidence="6">alanine transaminase</fullName>
        <ecNumber evidence="6">2.6.1.2</ecNumber>
    </recommendedName>
</protein>
<dbReference type="Pfam" id="PF00155">
    <property type="entry name" value="Aminotran_1_2"/>
    <property type="match status" value="1"/>
</dbReference>
<dbReference type="InterPro" id="IPR051926">
    <property type="entry name" value="Ala_Aminotransferase"/>
</dbReference>
<evidence type="ECO:0000256" key="2">
    <source>
        <dbReference type="ARBA" id="ARBA00007441"/>
    </source>
</evidence>
<reference evidence="9 11" key="2">
    <citation type="submission" date="2018-12" db="EMBL/GenBank/DDBJ databases">
        <title>Streptomyces griseoviridis F1-27 complete genome.</title>
        <authorList>
            <person name="Mariita R.M."/>
            <person name="Sello J.K."/>
        </authorList>
    </citation>
    <scope>NUCLEOTIDE SEQUENCE [LARGE SCALE GENOMIC DNA]</scope>
    <source>
        <strain evidence="9 11">F1-27</strain>
    </source>
</reference>
<name>A0A3Q9KRE8_STRGD</name>
<keyword evidence="3 9" id="KW-0032">Aminotransferase</keyword>
<dbReference type="Gene3D" id="3.40.640.10">
    <property type="entry name" value="Type I PLP-dependent aspartate aminotransferase-like (Major domain)"/>
    <property type="match status" value="1"/>
</dbReference>
<evidence type="ECO:0000313" key="11">
    <source>
        <dbReference type="Proteomes" id="UP000271291"/>
    </source>
</evidence>
<dbReference type="Gene3D" id="3.90.1150.10">
    <property type="entry name" value="Aspartate Aminotransferase, domain 1"/>
    <property type="match status" value="1"/>
</dbReference>
<dbReference type="EMBL" id="CP029078">
    <property type="protein sequence ID" value="QCN88960.1"/>
    <property type="molecule type" value="Genomic_DNA"/>
</dbReference>
<evidence type="ECO:0000313" key="12">
    <source>
        <dbReference type="Proteomes" id="UP000501753"/>
    </source>
</evidence>
<proteinExistence type="inferred from homology"/>
<evidence type="ECO:0000256" key="5">
    <source>
        <dbReference type="ARBA" id="ARBA00022898"/>
    </source>
</evidence>
<dbReference type="Proteomes" id="UP000271291">
    <property type="component" value="Chromosome"/>
</dbReference>
<feature type="domain" description="Aminotransferase class I/classII large" evidence="8">
    <location>
        <begin position="41"/>
        <end position="404"/>
    </location>
</feature>
<gene>
    <name evidence="10" type="ORF">DDJ31_31655</name>
    <name evidence="9" type="ORF">ELQ87_07700</name>
</gene>
<feature type="region of interest" description="Disordered" evidence="7">
    <location>
        <begin position="1"/>
        <end position="21"/>
    </location>
</feature>
<keyword evidence="12" id="KW-1185">Reference proteome</keyword>
<dbReference type="PANTHER" id="PTHR43488:SF2">
    <property type="entry name" value="GLUTAMATE-PYRUVATE AMINOTRANSFERASE ALAA"/>
    <property type="match status" value="1"/>
</dbReference>
<dbReference type="PANTHER" id="PTHR43488">
    <property type="entry name" value="GLUTAMATE-PYRUVATE AMINOTRANSFERASE ALAA"/>
    <property type="match status" value="1"/>
</dbReference>
<dbReference type="InterPro" id="IPR015422">
    <property type="entry name" value="PyrdxlP-dep_Trfase_small"/>
</dbReference>
<dbReference type="OrthoDB" id="9763453at2"/>
<evidence type="ECO:0000313" key="10">
    <source>
        <dbReference type="EMBL" id="QCN88960.1"/>
    </source>
</evidence>
<organism evidence="9 11">
    <name type="scientific">Streptomyces griseoviridis</name>
    <dbReference type="NCBI Taxonomy" id="45398"/>
    <lineage>
        <taxon>Bacteria</taxon>
        <taxon>Bacillati</taxon>
        <taxon>Actinomycetota</taxon>
        <taxon>Actinomycetes</taxon>
        <taxon>Kitasatosporales</taxon>
        <taxon>Streptomycetaceae</taxon>
        <taxon>Streptomyces</taxon>
    </lineage>
</organism>
<dbReference type="InterPro" id="IPR015421">
    <property type="entry name" value="PyrdxlP-dep_Trfase_major"/>
</dbReference>
<comment type="cofactor">
    <cofactor evidence="1">
        <name>pyridoxal 5'-phosphate</name>
        <dbReference type="ChEBI" id="CHEBI:597326"/>
    </cofactor>
</comment>
<evidence type="ECO:0000256" key="6">
    <source>
        <dbReference type="ARBA" id="ARBA00026106"/>
    </source>
</evidence>
<dbReference type="EMBL" id="CP034687">
    <property type="protein sequence ID" value="AZS84183.1"/>
    <property type="molecule type" value="Genomic_DNA"/>
</dbReference>
<accession>A0A3Q9KRE8</accession>
<dbReference type="EC" id="2.6.1.2" evidence="6"/>
<keyword evidence="5" id="KW-0663">Pyridoxal phosphate</keyword>
<reference evidence="10 12" key="1">
    <citation type="submission" date="2018-04" db="EMBL/GenBank/DDBJ databases">
        <title>Complete genome sequences of Streptomyces griseoviridis K61 and characterization of antagonistic properties of biological control agents.</title>
        <authorList>
            <person name="Mariita R.M."/>
            <person name="Sello J.K."/>
        </authorList>
    </citation>
    <scope>NUCLEOTIDE SEQUENCE [LARGE SCALE GENOMIC DNA]</scope>
    <source>
        <strain evidence="10 12">K61</strain>
    </source>
</reference>
<dbReference type="CDD" id="cd00609">
    <property type="entry name" value="AAT_like"/>
    <property type="match status" value="1"/>
</dbReference>
<evidence type="ECO:0000259" key="8">
    <source>
        <dbReference type="Pfam" id="PF00155"/>
    </source>
</evidence>
<dbReference type="AlphaFoldDB" id="A0A3Q9KRE8"/>
<evidence type="ECO:0000313" key="9">
    <source>
        <dbReference type="EMBL" id="AZS84183.1"/>
    </source>
</evidence>
<dbReference type="SUPFAM" id="SSF53383">
    <property type="entry name" value="PLP-dependent transferases"/>
    <property type="match status" value="1"/>
</dbReference>
<comment type="similarity">
    <text evidence="2">Belongs to the class-I pyridoxal-phosphate-dependent aminotransferase family.</text>
</comment>